<sequence length="161" mass="18793">MILDFFRLLQTEPKDLVAFDSISFDFVIKHFQSDFKFRNVAVDGAIMPDYPEKLAESMPKYPTLFPSCLKKIFRISPRQTYTDLVYSLMMIRDVQWHQQAGNRNVWALTCRPRCRRLLGQFVDVLCEEWRNATASSRRCNEFRGSGPGDNIEIELAIDCVQ</sequence>
<proteinExistence type="predicted"/>
<keyword evidence="2" id="KW-1185">Reference proteome</keyword>
<accession>A0A8R1UYR2</accession>
<dbReference type="AlphaFoldDB" id="A0A2A6CLX1"/>
<evidence type="ECO:0000313" key="2">
    <source>
        <dbReference type="Proteomes" id="UP000005239"/>
    </source>
</evidence>
<dbReference type="Proteomes" id="UP000005239">
    <property type="component" value="Unassembled WGS sequence"/>
</dbReference>
<gene>
    <name evidence="1" type="primary">WBGene00279879</name>
</gene>
<protein>
    <submittedName>
        <fullName evidence="1">Uncharacterized protein</fullName>
    </submittedName>
</protein>
<accession>A0A2A6CLX1</accession>
<name>A0A2A6CLX1_PRIPA</name>
<dbReference type="EnsemblMetazoa" id="PPA41510.1">
    <property type="protein sequence ID" value="PPA41510.1"/>
    <property type="gene ID" value="WBGene00279879"/>
</dbReference>
<evidence type="ECO:0000313" key="1">
    <source>
        <dbReference type="EnsemblMetazoa" id="PPA41510.1"/>
    </source>
</evidence>
<reference evidence="1" key="2">
    <citation type="submission" date="2022-06" db="UniProtKB">
        <authorList>
            <consortium name="EnsemblMetazoa"/>
        </authorList>
    </citation>
    <scope>IDENTIFICATION</scope>
    <source>
        <strain evidence="1">PS312</strain>
    </source>
</reference>
<reference evidence="2" key="1">
    <citation type="journal article" date="2008" name="Nat. Genet.">
        <title>The Pristionchus pacificus genome provides a unique perspective on nematode lifestyle and parasitism.</title>
        <authorList>
            <person name="Dieterich C."/>
            <person name="Clifton S.W."/>
            <person name="Schuster L.N."/>
            <person name="Chinwalla A."/>
            <person name="Delehaunty K."/>
            <person name="Dinkelacker I."/>
            <person name="Fulton L."/>
            <person name="Fulton R."/>
            <person name="Godfrey J."/>
            <person name="Minx P."/>
            <person name="Mitreva M."/>
            <person name="Roeseler W."/>
            <person name="Tian H."/>
            <person name="Witte H."/>
            <person name="Yang S.P."/>
            <person name="Wilson R.K."/>
            <person name="Sommer R.J."/>
        </authorList>
    </citation>
    <scope>NUCLEOTIDE SEQUENCE [LARGE SCALE GENOMIC DNA]</scope>
    <source>
        <strain evidence="2">PS312</strain>
    </source>
</reference>
<organism evidence="1 2">
    <name type="scientific">Pristionchus pacificus</name>
    <name type="common">Parasitic nematode worm</name>
    <dbReference type="NCBI Taxonomy" id="54126"/>
    <lineage>
        <taxon>Eukaryota</taxon>
        <taxon>Metazoa</taxon>
        <taxon>Ecdysozoa</taxon>
        <taxon>Nematoda</taxon>
        <taxon>Chromadorea</taxon>
        <taxon>Rhabditida</taxon>
        <taxon>Rhabditina</taxon>
        <taxon>Diplogasteromorpha</taxon>
        <taxon>Diplogasteroidea</taxon>
        <taxon>Neodiplogasteridae</taxon>
        <taxon>Pristionchus</taxon>
    </lineage>
</organism>